<proteinExistence type="predicted"/>
<comment type="caution">
    <text evidence="1">The sequence shown here is derived from an EMBL/GenBank/DDBJ whole genome shotgun (WGS) entry which is preliminary data.</text>
</comment>
<organism evidence="1 2">
    <name type="scientific">Halolamina salina</name>
    <dbReference type="NCBI Taxonomy" id="1220023"/>
    <lineage>
        <taxon>Archaea</taxon>
        <taxon>Methanobacteriati</taxon>
        <taxon>Methanobacteriota</taxon>
        <taxon>Stenosarchaea group</taxon>
        <taxon>Halobacteria</taxon>
        <taxon>Halobacteriales</taxon>
        <taxon>Haloferacaceae</taxon>
    </lineage>
</organism>
<keyword evidence="2" id="KW-1185">Reference proteome</keyword>
<sequence>DPSFVLAQYTDDPESVPEAAAETVKADFLDALADSRSGAVTEFGNTATTWEIALDDVRADVRVRHGDDDTNVPLVNARRLHERLPSGELHVLDLEDHLETLLGATPDALTAHAEDA</sequence>
<reference evidence="1 2" key="1">
    <citation type="journal article" date="2019" name="Int. J. Syst. Evol. Microbiol.">
        <title>The Global Catalogue of Microorganisms (GCM) 10K type strain sequencing project: providing services to taxonomists for standard genome sequencing and annotation.</title>
        <authorList>
            <consortium name="The Broad Institute Genomics Platform"/>
            <consortium name="The Broad Institute Genome Sequencing Center for Infectious Disease"/>
            <person name="Wu L."/>
            <person name="Ma J."/>
        </authorList>
    </citation>
    <scope>NUCLEOTIDE SEQUENCE [LARGE SCALE GENOMIC DNA]</scope>
    <source>
        <strain evidence="1 2">CGMCC 1.12285</strain>
    </source>
</reference>
<dbReference type="SUPFAM" id="SSF53474">
    <property type="entry name" value="alpha/beta-Hydrolases"/>
    <property type="match status" value="1"/>
</dbReference>
<dbReference type="Gene3D" id="3.40.50.1820">
    <property type="entry name" value="alpha/beta hydrolase"/>
    <property type="match status" value="1"/>
</dbReference>
<protein>
    <submittedName>
        <fullName evidence="1">Alpha/beta hydrolase</fullName>
    </submittedName>
</protein>
<dbReference type="Proteomes" id="UP001597111">
    <property type="component" value="Unassembled WGS sequence"/>
</dbReference>
<dbReference type="GO" id="GO:0016787">
    <property type="term" value="F:hydrolase activity"/>
    <property type="evidence" value="ECO:0007669"/>
    <property type="project" value="UniProtKB-KW"/>
</dbReference>
<name>A0ABD6B9H1_9EURY</name>
<gene>
    <name evidence="1" type="ORF">ACFR9S_14275</name>
</gene>
<dbReference type="EMBL" id="JBHUDH010000194">
    <property type="protein sequence ID" value="MFD1527449.1"/>
    <property type="molecule type" value="Genomic_DNA"/>
</dbReference>
<dbReference type="AlphaFoldDB" id="A0ABD6B9H1"/>
<dbReference type="InterPro" id="IPR029058">
    <property type="entry name" value="AB_hydrolase_fold"/>
</dbReference>
<evidence type="ECO:0000313" key="2">
    <source>
        <dbReference type="Proteomes" id="UP001597111"/>
    </source>
</evidence>
<keyword evidence="1" id="KW-0378">Hydrolase</keyword>
<accession>A0ABD6B9H1</accession>
<evidence type="ECO:0000313" key="1">
    <source>
        <dbReference type="EMBL" id="MFD1527449.1"/>
    </source>
</evidence>
<feature type="non-terminal residue" evidence="1">
    <location>
        <position position="1"/>
    </location>
</feature>